<gene>
    <name evidence="2" type="primary">yaaA</name>
    <name evidence="2" type="ORF">P7G31_02665</name>
</gene>
<evidence type="ECO:0000313" key="3">
    <source>
        <dbReference type="Proteomes" id="UP001180515"/>
    </source>
</evidence>
<dbReference type="GO" id="GO:0005829">
    <property type="term" value="C:cytosol"/>
    <property type="evidence" value="ECO:0007669"/>
    <property type="project" value="TreeGrafter"/>
</dbReference>
<accession>A0AAE4KYI6</accession>
<dbReference type="EMBL" id="JARQAG010000002">
    <property type="protein sequence ID" value="MDT2731157.1"/>
    <property type="molecule type" value="Genomic_DNA"/>
</dbReference>
<organism evidence="2 3">
    <name type="scientific">Streptococcus parauberis</name>
    <dbReference type="NCBI Taxonomy" id="1348"/>
    <lineage>
        <taxon>Bacteria</taxon>
        <taxon>Bacillati</taxon>
        <taxon>Bacillota</taxon>
        <taxon>Bacilli</taxon>
        <taxon>Lactobacillales</taxon>
        <taxon>Streptococcaceae</taxon>
        <taxon>Streptococcus</taxon>
    </lineage>
</organism>
<name>A0AAE4KYI6_9STRE</name>
<comment type="similarity">
    <text evidence="1">Belongs to the UPF0246 family.</text>
</comment>
<dbReference type="PANTHER" id="PTHR30283">
    <property type="entry name" value="PEROXIDE STRESS RESPONSE PROTEIN YAAA"/>
    <property type="match status" value="1"/>
</dbReference>
<evidence type="ECO:0000256" key="1">
    <source>
        <dbReference type="HAMAP-Rule" id="MF_00652"/>
    </source>
</evidence>
<reference evidence="2" key="1">
    <citation type="submission" date="2023-03" db="EMBL/GenBank/DDBJ databases">
        <authorList>
            <person name="Shen W."/>
            <person name="Cai J."/>
        </authorList>
    </citation>
    <scope>NUCLEOTIDE SEQUENCE</scope>
    <source>
        <strain evidence="2">P82-2</strain>
    </source>
</reference>
<proteinExistence type="inferred from homology"/>
<sequence length="243" mass="28253">MLKFLIPTAKEMKVPTESFPPLIPKFSQPIIAMMAELTLEELASVYKIKPEAAQKELNRIREIHQNQALTYPAYKLFNGLMYRYIKRENLSKKEENYLTKRTYITSSLYGIIPMDFPIAEHRLDFQTKIKINGQNLKAYWRPRYDQFLSPEDVYISLLSSEFEDIFSTDKRKLWISITFLEEKDGIPKSHSTISKKARGAFLTAAMKANCQSSSQLKALKFNGFSYFSDLSNADHFVYIKKEA</sequence>
<dbReference type="NCBIfam" id="NF002543">
    <property type="entry name" value="PRK02101.1-4"/>
    <property type="match status" value="1"/>
</dbReference>
<dbReference type="PANTHER" id="PTHR30283:SF4">
    <property type="entry name" value="PEROXIDE STRESS RESISTANCE PROTEIN YAAA"/>
    <property type="match status" value="1"/>
</dbReference>
<dbReference type="RefSeq" id="WP_003107851.1">
    <property type="nucleotide sequence ID" value="NZ_CP104046.1"/>
</dbReference>
<protein>
    <recommendedName>
        <fullName evidence="1">UPF0246 protein P7G31_02665</fullName>
    </recommendedName>
</protein>
<dbReference type="AlphaFoldDB" id="A0AAE4KYI6"/>
<dbReference type="Proteomes" id="UP001180515">
    <property type="component" value="Unassembled WGS sequence"/>
</dbReference>
<comment type="caution">
    <text evidence="2">The sequence shown here is derived from an EMBL/GenBank/DDBJ whole genome shotgun (WGS) entry which is preliminary data.</text>
</comment>
<dbReference type="InterPro" id="IPR005583">
    <property type="entry name" value="YaaA"/>
</dbReference>
<evidence type="ECO:0000313" key="2">
    <source>
        <dbReference type="EMBL" id="MDT2731157.1"/>
    </source>
</evidence>
<dbReference type="Pfam" id="PF03883">
    <property type="entry name" value="H2O2_YaaD"/>
    <property type="match status" value="1"/>
</dbReference>
<dbReference type="GO" id="GO:0033194">
    <property type="term" value="P:response to hydroperoxide"/>
    <property type="evidence" value="ECO:0007669"/>
    <property type="project" value="TreeGrafter"/>
</dbReference>
<dbReference type="HAMAP" id="MF_00652">
    <property type="entry name" value="UPF0246"/>
    <property type="match status" value="1"/>
</dbReference>